<proteinExistence type="predicted"/>
<evidence type="ECO:0000313" key="1">
    <source>
        <dbReference type="EMBL" id="CAG6474311.1"/>
    </source>
</evidence>
<organism evidence="1">
    <name type="scientific">Culex pipiens</name>
    <name type="common">House mosquito</name>
    <dbReference type="NCBI Taxonomy" id="7175"/>
    <lineage>
        <taxon>Eukaryota</taxon>
        <taxon>Metazoa</taxon>
        <taxon>Ecdysozoa</taxon>
        <taxon>Arthropoda</taxon>
        <taxon>Hexapoda</taxon>
        <taxon>Insecta</taxon>
        <taxon>Pterygota</taxon>
        <taxon>Neoptera</taxon>
        <taxon>Endopterygota</taxon>
        <taxon>Diptera</taxon>
        <taxon>Nematocera</taxon>
        <taxon>Culicoidea</taxon>
        <taxon>Culicidae</taxon>
        <taxon>Culicinae</taxon>
        <taxon>Culicini</taxon>
        <taxon>Culex</taxon>
        <taxon>Culex</taxon>
    </lineage>
</organism>
<reference evidence="1" key="1">
    <citation type="submission" date="2021-05" db="EMBL/GenBank/DDBJ databases">
        <authorList>
            <person name="Alioto T."/>
            <person name="Alioto T."/>
            <person name="Gomez Garrido J."/>
        </authorList>
    </citation>
    <scope>NUCLEOTIDE SEQUENCE</scope>
</reference>
<sequence>MSPLHVAIALQAVFRHGRFHLLKTRGCRDEQTILLSGQIRLKSSSPLLDPAATRLNAVHTTRTRRLRTDTNEIKQGSLLELTTNDYIYSRTTKESTKHNNTLK</sequence>
<dbReference type="EMBL" id="HBUE01074421">
    <property type="protein sequence ID" value="CAG6474311.1"/>
    <property type="molecule type" value="Transcribed_RNA"/>
</dbReference>
<name>A0A8D8FK41_CULPI</name>
<accession>A0A8D8FK41</accession>
<protein>
    <submittedName>
        <fullName evidence="1">(northern house mosquito) hypothetical protein</fullName>
    </submittedName>
</protein>
<dbReference type="AlphaFoldDB" id="A0A8D8FK41"/>